<keyword evidence="7 11" id="KW-1133">Transmembrane helix</keyword>
<evidence type="ECO:0000256" key="6">
    <source>
        <dbReference type="ARBA" id="ARBA00022737"/>
    </source>
</evidence>
<keyword evidence="3" id="KW-0433">Leucine-rich repeat</keyword>
<evidence type="ECO:0000256" key="5">
    <source>
        <dbReference type="ARBA" id="ARBA00022729"/>
    </source>
</evidence>
<organism evidence="12 13">
    <name type="scientific">Heracleum sosnowskyi</name>
    <dbReference type="NCBI Taxonomy" id="360622"/>
    <lineage>
        <taxon>Eukaryota</taxon>
        <taxon>Viridiplantae</taxon>
        <taxon>Streptophyta</taxon>
        <taxon>Embryophyta</taxon>
        <taxon>Tracheophyta</taxon>
        <taxon>Spermatophyta</taxon>
        <taxon>Magnoliopsida</taxon>
        <taxon>eudicotyledons</taxon>
        <taxon>Gunneridae</taxon>
        <taxon>Pentapetalae</taxon>
        <taxon>asterids</taxon>
        <taxon>campanulids</taxon>
        <taxon>Apiales</taxon>
        <taxon>Apiaceae</taxon>
        <taxon>Apioideae</taxon>
        <taxon>apioid superclade</taxon>
        <taxon>Tordylieae</taxon>
        <taxon>Tordyliinae</taxon>
        <taxon>Heracleum</taxon>
    </lineage>
</organism>
<gene>
    <name evidence="12" type="ORF">POM88_013313</name>
</gene>
<accession>A0AAD8J1L1</accession>
<feature type="region of interest" description="Disordered" evidence="10">
    <location>
        <begin position="287"/>
        <end position="306"/>
    </location>
</feature>
<dbReference type="InterPro" id="IPR001611">
    <property type="entry name" value="Leu-rich_rpt"/>
</dbReference>
<evidence type="ECO:0000256" key="3">
    <source>
        <dbReference type="ARBA" id="ARBA00022614"/>
    </source>
</evidence>
<dbReference type="Proteomes" id="UP001237642">
    <property type="component" value="Unassembled WGS sequence"/>
</dbReference>
<evidence type="ECO:0000256" key="10">
    <source>
        <dbReference type="SAM" id="MobiDB-lite"/>
    </source>
</evidence>
<evidence type="ECO:0000256" key="7">
    <source>
        <dbReference type="ARBA" id="ARBA00022989"/>
    </source>
</evidence>
<evidence type="ECO:0000256" key="2">
    <source>
        <dbReference type="ARBA" id="ARBA00022475"/>
    </source>
</evidence>
<comment type="subcellular location">
    <subcellularLocation>
        <location evidence="1">Cell membrane</location>
        <topology evidence="1">Single-pass type I membrane protein</topology>
    </subcellularLocation>
</comment>
<keyword evidence="6" id="KW-0677">Repeat</keyword>
<comment type="caution">
    <text evidence="12">The sequence shown here is derived from an EMBL/GenBank/DDBJ whole genome shotgun (WGS) entry which is preliminary data.</text>
</comment>
<evidence type="ECO:0000313" key="12">
    <source>
        <dbReference type="EMBL" id="KAK1394257.1"/>
    </source>
</evidence>
<dbReference type="EMBL" id="JAUIZM010000003">
    <property type="protein sequence ID" value="KAK1394257.1"/>
    <property type="molecule type" value="Genomic_DNA"/>
</dbReference>
<dbReference type="FunFam" id="3.80.10.10:FF:000356">
    <property type="entry name" value="LRR receptor-like serine/threonine-protein kinase"/>
    <property type="match status" value="1"/>
</dbReference>
<evidence type="ECO:0000256" key="1">
    <source>
        <dbReference type="ARBA" id="ARBA00004251"/>
    </source>
</evidence>
<keyword evidence="9" id="KW-0325">Glycoprotein</keyword>
<protein>
    <submittedName>
        <fullName evidence="12">Uncharacterized protein</fullName>
    </submittedName>
</protein>
<dbReference type="Gene3D" id="3.80.10.10">
    <property type="entry name" value="Ribonuclease Inhibitor"/>
    <property type="match status" value="2"/>
</dbReference>
<proteinExistence type="predicted"/>
<dbReference type="AlphaFoldDB" id="A0AAD8J1L1"/>
<keyword evidence="5" id="KW-0732">Signal</keyword>
<name>A0AAD8J1L1_9APIA</name>
<dbReference type="InterPro" id="IPR032675">
    <property type="entry name" value="LRR_dom_sf"/>
</dbReference>
<dbReference type="PANTHER" id="PTHR48063:SF103">
    <property type="entry name" value="LEUCINE-RICH RECEPTOR-LIKE KINASE FAMILY PROTEIN"/>
    <property type="match status" value="1"/>
</dbReference>
<feature type="transmembrane region" description="Helical" evidence="11">
    <location>
        <begin position="315"/>
        <end position="337"/>
    </location>
</feature>
<reference evidence="12" key="1">
    <citation type="submission" date="2023-02" db="EMBL/GenBank/DDBJ databases">
        <title>Genome of toxic invasive species Heracleum sosnowskyi carries increased number of genes despite the absence of recent whole-genome duplications.</title>
        <authorList>
            <person name="Schelkunov M."/>
            <person name="Shtratnikova V."/>
            <person name="Makarenko M."/>
            <person name="Klepikova A."/>
            <person name="Omelchenko D."/>
            <person name="Novikova G."/>
            <person name="Obukhova E."/>
            <person name="Bogdanov V."/>
            <person name="Penin A."/>
            <person name="Logacheva M."/>
        </authorList>
    </citation>
    <scope>NUCLEOTIDE SEQUENCE</scope>
    <source>
        <strain evidence="12">Hsosn_3</strain>
        <tissue evidence="12">Leaf</tissue>
    </source>
</reference>
<dbReference type="PANTHER" id="PTHR48063">
    <property type="entry name" value="LRR RECEPTOR-LIKE KINASE"/>
    <property type="match status" value="1"/>
</dbReference>
<keyword evidence="2" id="KW-1003">Cell membrane</keyword>
<feature type="compositionally biased region" description="Acidic residues" evidence="10">
    <location>
        <begin position="290"/>
        <end position="306"/>
    </location>
</feature>
<sequence length="389" mass="43586">MWFWNVSRTVESLDLSSNKIRGKFSSENFNFKVIDLSSNYFEGQVPIIPPQCSEINLSQNKFSGTPFSLAVVEDMSLSFLDLSHNFLSGSLPDAWVYFKDLVFLNLGYNNFSGRIPMSLGNLVSLQTLILRKNSFSGELPASLRKCTDLGFVDFGLNKLSGKVPAWIGEELLHLYALILRSNKFYGSMPYQLCHLSNLYFLDLSVNQISGILPQCFGNLTSMTKKGTEITEHYYNSTNALAPTSSFVDTALAGWKGRIPSGTQLQGFSSSAYEGNIGLCGPPVTKRCPGDEADDEDGPTLNDNEGDADETEYMRWLYISAALGFSTSFWGICGSLLLNRQWRCAYFQFLKKLKDQVYLMALRIARMRSLYFNGAKDACHQSCSIFEMKH</sequence>
<evidence type="ECO:0000313" key="13">
    <source>
        <dbReference type="Proteomes" id="UP001237642"/>
    </source>
</evidence>
<keyword evidence="4 11" id="KW-0812">Transmembrane</keyword>
<dbReference type="GO" id="GO:0005886">
    <property type="term" value="C:plasma membrane"/>
    <property type="evidence" value="ECO:0007669"/>
    <property type="project" value="UniProtKB-SubCell"/>
</dbReference>
<dbReference type="InterPro" id="IPR046956">
    <property type="entry name" value="RLP23-like"/>
</dbReference>
<evidence type="ECO:0000256" key="8">
    <source>
        <dbReference type="ARBA" id="ARBA00023136"/>
    </source>
</evidence>
<keyword evidence="8 11" id="KW-0472">Membrane</keyword>
<reference evidence="12" key="2">
    <citation type="submission" date="2023-05" db="EMBL/GenBank/DDBJ databases">
        <authorList>
            <person name="Schelkunov M.I."/>
        </authorList>
    </citation>
    <scope>NUCLEOTIDE SEQUENCE</scope>
    <source>
        <strain evidence="12">Hsosn_3</strain>
        <tissue evidence="12">Leaf</tissue>
    </source>
</reference>
<evidence type="ECO:0000256" key="11">
    <source>
        <dbReference type="SAM" id="Phobius"/>
    </source>
</evidence>
<evidence type="ECO:0000256" key="4">
    <source>
        <dbReference type="ARBA" id="ARBA00022692"/>
    </source>
</evidence>
<keyword evidence="13" id="KW-1185">Reference proteome</keyword>
<dbReference type="Pfam" id="PF00560">
    <property type="entry name" value="LRR_1"/>
    <property type="match status" value="4"/>
</dbReference>
<evidence type="ECO:0000256" key="9">
    <source>
        <dbReference type="ARBA" id="ARBA00023180"/>
    </source>
</evidence>
<dbReference type="SUPFAM" id="SSF52058">
    <property type="entry name" value="L domain-like"/>
    <property type="match status" value="1"/>
</dbReference>